<dbReference type="GO" id="GO:0046856">
    <property type="term" value="P:phosphatidylinositol dephosphorylation"/>
    <property type="evidence" value="ECO:0007669"/>
    <property type="project" value="TreeGrafter"/>
</dbReference>
<dbReference type="Proteomes" id="UP000515908">
    <property type="component" value="Chromosome 07"/>
</dbReference>
<dbReference type="AlphaFoldDB" id="A0A7G2CCC4"/>
<sequence length="694" mass="79199">MHDDHRNNMLITTGETVYFLGQQDFLLKWNITQQKFVYVPDTTVEDVQAIQKEAVETTPVKHLYGVLKINRFLSVLLYVTDHVWIDTVPLQDGVSLFAVKTLAWDTLPSVKYRCKVRTAHNSAKHNALNIKSRIIQNINPSDTEEHSENDQEGNASNKKQNDTFSAAETDLIVRYLELIHFFCESVSQKENSFYSIAGQGHYFQSGNITSPANRRQKASFLFYSTQVDLTLNADCLVRQDGLPTEGKQEREKDRLHELFQWNYNLTRPSVMDLSEYKDGTNLFSYLPSFIRGYVGTVDVAVEKGKVVKLWFITRLCRRYSGTRYNRRGLEMCPPGEHSGNYNAHATPQQTQAQNSESTLTDGADEGSSNRPYSNLHLYHSLSGVVANFAITTIWAFHEGKVAVYDIVRGSVPKLWKQTINLTLKPPLTISFPEGESGNGSVELQKHFELLSQSVFPSAYRVVVVNTLSASKFESPLSHQYQVGFERFTEGHTTHRPPLEKPYTFVNYNVSKKMKALHYADMTEDFLQQVQTATGDGVDWEGLFNFTRYHVSAKNGTEMVKQGQQTVFRVNCLDCLDRTNLLQSQIGHIMLDHMIAYVTDAGEATIRQRKDPHQDSAHRALNFLFAQQGHALSYLYTNVTFHFQYYLLYGKKNNPWDMLWAAFISGMRFIHQNFFDGRKQDAVSVVTGQHAPSTF</sequence>
<keyword evidence="4" id="KW-1185">Reference proteome</keyword>
<dbReference type="InterPro" id="IPR002013">
    <property type="entry name" value="SAC_dom"/>
</dbReference>
<organism evidence="3 4">
    <name type="scientific">Angomonas deanei</name>
    <dbReference type="NCBI Taxonomy" id="59799"/>
    <lineage>
        <taxon>Eukaryota</taxon>
        <taxon>Discoba</taxon>
        <taxon>Euglenozoa</taxon>
        <taxon>Kinetoplastea</taxon>
        <taxon>Metakinetoplastina</taxon>
        <taxon>Trypanosomatida</taxon>
        <taxon>Trypanosomatidae</taxon>
        <taxon>Strigomonadinae</taxon>
        <taxon>Angomonas</taxon>
    </lineage>
</organism>
<dbReference type="GO" id="GO:0043812">
    <property type="term" value="F:phosphatidylinositol-4-phosphate phosphatase activity"/>
    <property type="evidence" value="ECO:0007669"/>
    <property type="project" value="TreeGrafter"/>
</dbReference>
<evidence type="ECO:0000313" key="3">
    <source>
        <dbReference type="EMBL" id="CAD2216597.1"/>
    </source>
</evidence>
<dbReference type="PROSITE" id="PS50275">
    <property type="entry name" value="SAC"/>
    <property type="match status" value="1"/>
</dbReference>
<evidence type="ECO:0000313" key="4">
    <source>
        <dbReference type="Proteomes" id="UP000515908"/>
    </source>
</evidence>
<dbReference type="GO" id="GO:0005783">
    <property type="term" value="C:endoplasmic reticulum"/>
    <property type="evidence" value="ECO:0007669"/>
    <property type="project" value="TreeGrafter"/>
</dbReference>
<feature type="region of interest" description="Disordered" evidence="1">
    <location>
        <begin position="335"/>
        <end position="368"/>
    </location>
</feature>
<feature type="compositionally biased region" description="Polar residues" evidence="1">
    <location>
        <begin position="152"/>
        <end position="161"/>
    </location>
</feature>
<feature type="domain" description="SAC" evidence="2">
    <location>
        <begin position="221"/>
        <end position="637"/>
    </location>
</feature>
<name>A0A7G2CCC4_9TRYP</name>
<proteinExistence type="predicted"/>
<accession>A0A7G2CCC4</accession>
<dbReference type="Pfam" id="PF02383">
    <property type="entry name" value="Syja_N"/>
    <property type="match status" value="2"/>
</dbReference>
<evidence type="ECO:0000256" key="1">
    <source>
        <dbReference type="SAM" id="MobiDB-lite"/>
    </source>
</evidence>
<dbReference type="PANTHER" id="PTHR45662">
    <property type="entry name" value="PHOSPHATIDYLINOSITIDE PHOSPHATASE SAC1"/>
    <property type="match status" value="1"/>
</dbReference>
<gene>
    <name evidence="3" type="ORF">ADEAN_000405900</name>
</gene>
<feature type="region of interest" description="Disordered" evidence="1">
    <location>
        <begin position="141"/>
        <end position="161"/>
    </location>
</feature>
<dbReference type="VEuPathDB" id="TriTrypDB:ADEAN_000405900"/>
<feature type="compositionally biased region" description="Polar residues" evidence="1">
    <location>
        <begin position="339"/>
        <end position="368"/>
    </location>
</feature>
<dbReference type="PANTHER" id="PTHR45662:SF2">
    <property type="entry name" value="PHOSPHATIDYLINOSITOL-3-PHOSPHATASE SAC1"/>
    <property type="match status" value="1"/>
</dbReference>
<evidence type="ECO:0000259" key="2">
    <source>
        <dbReference type="PROSITE" id="PS50275"/>
    </source>
</evidence>
<protein>
    <submittedName>
        <fullName evidence="3">SacI homology domain containing protein, putative</fullName>
    </submittedName>
</protein>
<dbReference type="EMBL" id="LR877151">
    <property type="protein sequence ID" value="CAD2216597.1"/>
    <property type="molecule type" value="Genomic_DNA"/>
</dbReference>
<reference evidence="3 4" key="1">
    <citation type="submission" date="2020-08" db="EMBL/GenBank/DDBJ databases">
        <authorList>
            <person name="Newling K."/>
            <person name="Davey J."/>
            <person name="Forrester S."/>
        </authorList>
    </citation>
    <scope>NUCLEOTIDE SEQUENCE [LARGE SCALE GENOMIC DNA]</scope>
    <source>
        <strain evidence="4">Crithidia deanei Carvalho (ATCC PRA-265)</strain>
    </source>
</reference>